<comment type="cofactor">
    <cofactor evidence="1">
        <name>Mg(2+)</name>
        <dbReference type="ChEBI" id="CHEBI:18420"/>
    </cofactor>
</comment>
<dbReference type="InterPro" id="IPR023214">
    <property type="entry name" value="HAD_sf"/>
</dbReference>
<protein>
    <recommendedName>
        <fullName evidence="5">HAD family hydrolase</fullName>
    </recommendedName>
</protein>
<sequence length="246" mass="28153">MSQSVRGILFDLGDTLLDFGDVDVNREFEEGTRLAYDYLRKLGHPLPPFGRYHRTQLWAVRWYYFLSHLRGRDFNSLDLIGGLSNRMGHDLTHEQLIDLASLWYEPVRRRATMEPGTLDMLEQFTQQGVKLGLLSNTFIPSEVLDRHLQQVGLLEFLPVRIYSCLSEYRKPHPSIFAEAATAIDLPAESLLFVGDSLKADVAGANRAGMISVLKDPTGRRKHWRITPRHRICRLTDLPSVLGQYMS</sequence>
<dbReference type="GO" id="GO:0016787">
    <property type="term" value="F:hydrolase activity"/>
    <property type="evidence" value="ECO:0007669"/>
    <property type="project" value="UniProtKB-KW"/>
</dbReference>
<dbReference type="GO" id="GO:0044281">
    <property type="term" value="P:small molecule metabolic process"/>
    <property type="evidence" value="ECO:0007669"/>
    <property type="project" value="UniProtKB-ARBA"/>
</dbReference>
<evidence type="ECO:0000313" key="4">
    <source>
        <dbReference type="EMBL" id="KKN86363.1"/>
    </source>
</evidence>
<keyword evidence="3" id="KW-0460">Magnesium</keyword>
<accession>A0A0F9X4C8</accession>
<name>A0A0F9X4C8_9ZZZZ</name>
<reference evidence="4" key="1">
    <citation type="journal article" date="2015" name="Nature">
        <title>Complex archaea that bridge the gap between prokaryotes and eukaryotes.</title>
        <authorList>
            <person name="Spang A."/>
            <person name="Saw J.H."/>
            <person name="Jorgensen S.L."/>
            <person name="Zaremba-Niedzwiedzka K."/>
            <person name="Martijn J."/>
            <person name="Lind A.E."/>
            <person name="van Eijk R."/>
            <person name="Schleper C."/>
            <person name="Guy L."/>
            <person name="Ettema T.J."/>
        </authorList>
    </citation>
    <scope>NUCLEOTIDE SEQUENCE</scope>
</reference>
<comment type="caution">
    <text evidence="4">The sequence shown here is derived from an EMBL/GenBank/DDBJ whole genome shotgun (WGS) entry which is preliminary data.</text>
</comment>
<dbReference type="SUPFAM" id="SSF56784">
    <property type="entry name" value="HAD-like"/>
    <property type="match status" value="1"/>
</dbReference>
<evidence type="ECO:0008006" key="5">
    <source>
        <dbReference type="Google" id="ProtNLM"/>
    </source>
</evidence>
<gene>
    <name evidence="4" type="ORF">LCGC14_0269170</name>
</gene>
<dbReference type="SFLD" id="SFLDS00003">
    <property type="entry name" value="Haloacid_Dehalogenase"/>
    <property type="match status" value="1"/>
</dbReference>
<proteinExistence type="predicted"/>
<dbReference type="Pfam" id="PF00702">
    <property type="entry name" value="Hydrolase"/>
    <property type="match status" value="1"/>
</dbReference>
<dbReference type="InterPro" id="IPR051400">
    <property type="entry name" value="HAD-like_hydrolase"/>
</dbReference>
<evidence type="ECO:0000256" key="2">
    <source>
        <dbReference type="ARBA" id="ARBA00022801"/>
    </source>
</evidence>
<dbReference type="SFLD" id="SFLDG01129">
    <property type="entry name" value="C1.5:_HAD__Beta-PGM__Phosphata"/>
    <property type="match status" value="1"/>
</dbReference>
<dbReference type="EMBL" id="LAZR01000148">
    <property type="protein sequence ID" value="KKN86363.1"/>
    <property type="molecule type" value="Genomic_DNA"/>
</dbReference>
<dbReference type="InterPro" id="IPR036412">
    <property type="entry name" value="HAD-like_sf"/>
</dbReference>
<dbReference type="AlphaFoldDB" id="A0A0F9X4C8"/>
<dbReference type="InterPro" id="IPR006439">
    <property type="entry name" value="HAD-SF_hydro_IA"/>
</dbReference>
<organism evidence="4">
    <name type="scientific">marine sediment metagenome</name>
    <dbReference type="NCBI Taxonomy" id="412755"/>
    <lineage>
        <taxon>unclassified sequences</taxon>
        <taxon>metagenomes</taxon>
        <taxon>ecological metagenomes</taxon>
    </lineage>
</organism>
<evidence type="ECO:0000256" key="1">
    <source>
        <dbReference type="ARBA" id="ARBA00001946"/>
    </source>
</evidence>
<dbReference type="Gene3D" id="1.20.120.1600">
    <property type="match status" value="1"/>
</dbReference>
<evidence type="ECO:0000256" key="3">
    <source>
        <dbReference type="ARBA" id="ARBA00022842"/>
    </source>
</evidence>
<keyword evidence="2" id="KW-0378">Hydrolase</keyword>
<dbReference type="Gene3D" id="3.40.50.1000">
    <property type="entry name" value="HAD superfamily/HAD-like"/>
    <property type="match status" value="1"/>
</dbReference>
<dbReference type="NCBIfam" id="TIGR01549">
    <property type="entry name" value="HAD-SF-IA-v1"/>
    <property type="match status" value="1"/>
</dbReference>
<dbReference type="PANTHER" id="PTHR46470">
    <property type="entry name" value="N-ACYLNEURAMINATE-9-PHOSPHATASE"/>
    <property type="match status" value="1"/>
</dbReference>